<sequence>MKVLLLQDVKGQGKKGDIVNVSDGYANNFLLKKGLATVATADTLNSVAIHKQAVAKQKEAERQQALEDAKKLKGQEVHLSAAKGANGKMFGSITNKEIAEQLCKMGFAVDKKQVVLKAPIKTAGRYPVNVKMYAEVAVSVTVVVD</sequence>
<evidence type="ECO:0000259" key="8">
    <source>
        <dbReference type="PROSITE" id="PS00651"/>
    </source>
</evidence>
<dbReference type="Pfam" id="PF03948">
    <property type="entry name" value="Ribosomal_L9_C"/>
    <property type="match status" value="1"/>
</dbReference>
<dbReference type="InterPro" id="IPR000244">
    <property type="entry name" value="Ribosomal_bL9"/>
</dbReference>
<organism evidence="9 10">
    <name type="scientific">Candidatus Fimimonas merdipullorum</name>
    <dbReference type="NCBI Taxonomy" id="2840822"/>
    <lineage>
        <taxon>Bacteria</taxon>
        <taxon>Pseudomonadati</taxon>
        <taxon>Myxococcota</taxon>
        <taxon>Myxococcia</taxon>
        <taxon>Myxococcales</taxon>
        <taxon>Cystobacterineae</taxon>
        <taxon>Myxococcaceae</taxon>
        <taxon>Myxococcaceae incertae sedis</taxon>
        <taxon>Candidatus Fimimonas</taxon>
    </lineage>
</organism>
<dbReference type="SUPFAM" id="SSF55658">
    <property type="entry name" value="L9 N-domain-like"/>
    <property type="match status" value="1"/>
</dbReference>
<evidence type="ECO:0000256" key="3">
    <source>
        <dbReference type="ARBA" id="ARBA00022884"/>
    </source>
</evidence>
<keyword evidence="2 7" id="KW-0699">rRNA-binding</keyword>
<dbReference type="InterPro" id="IPR036935">
    <property type="entry name" value="Ribosomal_bL9_N_sf"/>
</dbReference>
<dbReference type="InterPro" id="IPR020594">
    <property type="entry name" value="Ribosomal_bL9_bac/chp"/>
</dbReference>
<dbReference type="GO" id="GO:0005840">
    <property type="term" value="C:ribosome"/>
    <property type="evidence" value="ECO:0007669"/>
    <property type="project" value="UniProtKB-KW"/>
</dbReference>
<comment type="caution">
    <text evidence="9">The sequence shown here is derived from an EMBL/GenBank/DDBJ whole genome shotgun (WGS) entry which is preliminary data.</text>
</comment>
<name>A0A9D1MWT0_9BACT</name>
<dbReference type="Pfam" id="PF01281">
    <property type="entry name" value="Ribosomal_L9_N"/>
    <property type="match status" value="1"/>
</dbReference>
<keyword evidence="4 7" id="KW-0689">Ribosomal protein</keyword>
<evidence type="ECO:0000256" key="4">
    <source>
        <dbReference type="ARBA" id="ARBA00022980"/>
    </source>
</evidence>
<evidence type="ECO:0000313" key="9">
    <source>
        <dbReference type="EMBL" id="HIU90586.1"/>
    </source>
</evidence>
<evidence type="ECO:0000256" key="5">
    <source>
        <dbReference type="ARBA" id="ARBA00023274"/>
    </source>
</evidence>
<reference evidence="9" key="2">
    <citation type="journal article" date="2021" name="PeerJ">
        <title>Extensive microbial diversity within the chicken gut microbiome revealed by metagenomics and culture.</title>
        <authorList>
            <person name="Gilroy R."/>
            <person name="Ravi A."/>
            <person name="Getino M."/>
            <person name="Pursley I."/>
            <person name="Horton D.L."/>
            <person name="Alikhan N.F."/>
            <person name="Baker D."/>
            <person name="Gharbi K."/>
            <person name="Hall N."/>
            <person name="Watson M."/>
            <person name="Adriaenssens E.M."/>
            <person name="Foster-Nyarko E."/>
            <person name="Jarju S."/>
            <person name="Secka A."/>
            <person name="Antonio M."/>
            <person name="Oren A."/>
            <person name="Chaudhuri R.R."/>
            <person name="La Ragione R."/>
            <person name="Hildebrand F."/>
            <person name="Pallen M.J."/>
        </authorList>
    </citation>
    <scope>NUCLEOTIDE SEQUENCE</scope>
    <source>
        <strain evidence="9">ChiHjej12B11-7776</strain>
    </source>
</reference>
<dbReference type="InterPro" id="IPR020069">
    <property type="entry name" value="Ribosomal_bL9_C"/>
</dbReference>
<dbReference type="InterPro" id="IPR036791">
    <property type="entry name" value="Ribosomal_bL9_C_sf"/>
</dbReference>
<dbReference type="EMBL" id="DVOC01000018">
    <property type="protein sequence ID" value="HIU90586.1"/>
    <property type="molecule type" value="Genomic_DNA"/>
</dbReference>
<evidence type="ECO:0000256" key="1">
    <source>
        <dbReference type="ARBA" id="ARBA00010605"/>
    </source>
</evidence>
<comment type="similarity">
    <text evidence="1 7">Belongs to the bacterial ribosomal protein bL9 family.</text>
</comment>
<comment type="function">
    <text evidence="7">Binds to the 23S rRNA.</text>
</comment>
<evidence type="ECO:0000256" key="2">
    <source>
        <dbReference type="ARBA" id="ARBA00022730"/>
    </source>
</evidence>
<dbReference type="SUPFAM" id="SSF55653">
    <property type="entry name" value="Ribosomal protein L9 C-domain"/>
    <property type="match status" value="1"/>
</dbReference>
<feature type="domain" description="Ribosomal protein L9" evidence="8">
    <location>
        <begin position="13"/>
        <end position="40"/>
    </location>
</feature>
<reference evidence="9" key="1">
    <citation type="submission" date="2020-10" db="EMBL/GenBank/DDBJ databases">
        <authorList>
            <person name="Gilroy R."/>
        </authorList>
    </citation>
    <scope>NUCLEOTIDE SEQUENCE</scope>
    <source>
        <strain evidence="9">ChiHjej12B11-7776</strain>
    </source>
</reference>
<evidence type="ECO:0000313" key="10">
    <source>
        <dbReference type="Proteomes" id="UP000886852"/>
    </source>
</evidence>
<dbReference type="GO" id="GO:1990904">
    <property type="term" value="C:ribonucleoprotein complex"/>
    <property type="evidence" value="ECO:0007669"/>
    <property type="project" value="UniProtKB-KW"/>
</dbReference>
<dbReference type="InterPro" id="IPR020070">
    <property type="entry name" value="Ribosomal_bL9_N"/>
</dbReference>
<dbReference type="Gene3D" id="3.10.430.100">
    <property type="entry name" value="Ribosomal protein L9, C-terminal domain"/>
    <property type="match status" value="1"/>
</dbReference>
<dbReference type="AlphaFoldDB" id="A0A9D1MWT0"/>
<evidence type="ECO:0000256" key="7">
    <source>
        <dbReference type="HAMAP-Rule" id="MF_00503"/>
    </source>
</evidence>
<dbReference type="GO" id="GO:0019843">
    <property type="term" value="F:rRNA binding"/>
    <property type="evidence" value="ECO:0007669"/>
    <property type="project" value="UniProtKB-UniRule"/>
</dbReference>
<protein>
    <recommendedName>
        <fullName evidence="6 7">Large ribosomal subunit protein bL9</fullName>
    </recommendedName>
</protein>
<evidence type="ECO:0000256" key="6">
    <source>
        <dbReference type="ARBA" id="ARBA00035292"/>
    </source>
</evidence>
<dbReference type="HAMAP" id="MF_00503">
    <property type="entry name" value="Ribosomal_bL9"/>
    <property type="match status" value="1"/>
</dbReference>
<dbReference type="GO" id="GO:0003735">
    <property type="term" value="F:structural constituent of ribosome"/>
    <property type="evidence" value="ECO:0007669"/>
    <property type="project" value="InterPro"/>
</dbReference>
<accession>A0A9D1MWT0</accession>
<keyword evidence="5 7" id="KW-0687">Ribonucleoprotein</keyword>
<dbReference type="InterPro" id="IPR009027">
    <property type="entry name" value="Ribosomal_bL9/RNase_H1_N"/>
</dbReference>
<keyword evidence="3 7" id="KW-0694">RNA-binding</keyword>
<dbReference type="Proteomes" id="UP000886852">
    <property type="component" value="Unassembled WGS sequence"/>
</dbReference>
<dbReference type="Gene3D" id="3.40.5.10">
    <property type="entry name" value="Ribosomal protein L9, N-terminal domain"/>
    <property type="match status" value="1"/>
</dbReference>
<dbReference type="GO" id="GO:0006412">
    <property type="term" value="P:translation"/>
    <property type="evidence" value="ECO:0007669"/>
    <property type="project" value="UniProtKB-UniRule"/>
</dbReference>
<gene>
    <name evidence="7" type="primary">rplI</name>
    <name evidence="9" type="ORF">IAC72_01035</name>
</gene>
<proteinExistence type="inferred from homology"/>
<dbReference type="PANTHER" id="PTHR21368">
    <property type="entry name" value="50S RIBOSOMAL PROTEIN L9"/>
    <property type="match status" value="1"/>
</dbReference>
<dbReference type="PROSITE" id="PS00651">
    <property type="entry name" value="RIBOSOMAL_L9"/>
    <property type="match status" value="1"/>
</dbReference>
<dbReference type="NCBIfam" id="TIGR00158">
    <property type="entry name" value="L9"/>
    <property type="match status" value="1"/>
</dbReference>